<evidence type="ECO:0000313" key="2">
    <source>
        <dbReference type="EMBL" id="SDM01663.1"/>
    </source>
</evidence>
<keyword evidence="1" id="KW-1133">Transmembrane helix</keyword>
<evidence type="ECO:0000256" key="1">
    <source>
        <dbReference type="SAM" id="Phobius"/>
    </source>
</evidence>
<dbReference type="EMBL" id="FNHG01000004">
    <property type="protein sequence ID" value="SDM01663.1"/>
    <property type="molecule type" value="Genomic_DNA"/>
</dbReference>
<keyword evidence="3" id="KW-1185">Reference proteome</keyword>
<keyword evidence="1" id="KW-0812">Transmembrane</keyword>
<gene>
    <name evidence="2" type="ORF">SAMN04488568_10412</name>
</gene>
<keyword evidence="1" id="KW-0472">Membrane</keyword>
<feature type="transmembrane region" description="Helical" evidence="1">
    <location>
        <begin position="46"/>
        <end position="64"/>
    </location>
</feature>
<evidence type="ECO:0000313" key="3">
    <source>
        <dbReference type="Proteomes" id="UP000199759"/>
    </source>
</evidence>
<accession>A0A1G9PSM1</accession>
<dbReference type="AlphaFoldDB" id="A0A1G9PSM1"/>
<sequence>MQHVIFVGRALLIAALVGLFTGALLDLLLAWTQDEPLLLSWGRPLLLAGILVFVQAVAVASRYISKNKQ</sequence>
<organism evidence="2 3">
    <name type="scientific">Maricaulis salignorans</name>
    <dbReference type="NCBI Taxonomy" id="144026"/>
    <lineage>
        <taxon>Bacteria</taxon>
        <taxon>Pseudomonadati</taxon>
        <taxon>Pseudomonadota</taxon>
        <taxon>Alphaproteobacteria</taxon>
        <taxon>Maricaulales</taxon>
        <taxon>Maricaulaceae</taxon>
        <taxon>Maricaulis</taxon>
    </lineage>
</organism>
<protein>
    <submittedName>
        <fullName evidence="2">Uncharacterized protein</fullName>
    </submittedName>
</protein>
<dbReference type="Proteomes" id="UP000199759">
    <property type="component" value="Unassembled WGS sequence"/>
</dbReference>
<name>A0A1G9PSM1_9PROT</name>
<reference evidence="2 3" key="1">
    <citation type="submission" date="2016-10" db="EMBL/GenBank/DDBJ databases">
        <authorList>
            <person name="de Groot N.N."/>
        </authorList>
    </citation>
    <scope>NUCLEOTIDE SEQUENCE [LARGE SCALE GENOMIC DNA]</scope>
    <source>
        <strain evidence="2 3">DSM 16077</strain>
    </source>
</reference>
<proteinExistence type="predicted"/>